<dbReference type="NCBIfam" id="TIGR03544">
    <property type="entry name" value="DivI1A_domain"/>
    <property type="match status" value="2"/>
</dbReference>
<sequence length="128" mass="14737">MSVKQSVLIPSNAFSWRSIASGPDLDAPKSTEAVMRSDEVLNEQFRATKYSVGYDQREVDHFLDRVVDTLRKYESGESIERQPVTANTVQSIQFAPTRFRDGYEPHDVDQFLERLSRAFQEFERGTDN</sequence>
<dbReference type="EMBL" id="PXVD01000001">
    <property type="protein sequence ID" value="MDJ1369901.1"/>
    <property type="molecule type" value="Genomic_DNA"/>
</dbReference>
<organism evidence="1 2">
    <name type="scientific">Gulosibacter molinativorax</name>
    <dbReference type="NCBI Taxonomy" id="256821"/>
    <lineage>
        <taxon>Bacteria</taxon>
        <taxon>Bacillati</taxon>
        <taxon>Actinomycetota</taxon>
        <taxon>Actinomycetes</taxon>
        <taxon>Micrococcales</taxon>
        <taxon>Microbacteriaceae</taxon>
        <taxon>Gulosibacter</taxon>
    </lineage>
</organism>
<proteinExistence type="predicted"/>
<keyword evidence="2" id="KW-1185">Reference proteome</keyword>
<reference evidence="1" key="2">
    <citation type="journal article" date="2022" name="Sci. Rep.">
        <title>In silico prediction of the enzymes involved in the degradation of the herbicide molinate by Gulosibacter molinativorax ON4T.</title>
        <authorList>
            <person name="Lopes A.R."/>
            <person name="Bunin E."/>
            <person name="Viana A.T."/>
            <person name="Froufe H."/>
            <person name="Munoz-Merida A."/>
            <person name="Pinho D."/>
            <person name="Figueiredo J."/>
            <person name="Barroso C."/>
            <person name="Vaz-Moreira I."/>
            <person name="Bellanger X."/>
            <person name="Egas C."/>
            <person name="Nunes O.C."/>
        </authorList>
    </citation>
    <scope>NUCLEOTIDE SEQUENCE</scope>
    <source>
        <strain evidence="1">ON4</strain>
    </source>
</reference>
<dbReference type="InterPro" id="IPR019933">
    <property type="entry name" value="DivIVA_domain"/>
</dbReference>
<comment type="caution">
    <text evidence="1">The sequence shown here is derived from an EMBL/GenBank/DDBJ whole genome shotgun (WGS) entry which is preliminary data.</text>
</comment>
<reference evidence="1" key="1">
    <citation type="submission" date="2018-03" db="EMBL/GenBank/DDBJ databases">
        <authorList>
            <person name="Nunes O.C."/>
            <person name="Lopes A.R."/>
            <person name="Froufe H."/>
            <person name="Munoz-Merida A."/>
            <person name="Barroso C."/>
            <person name="Egas C."/>
        </authorList>
    </citation>
    <scope>NUCLEOTIDE SEQUENCE</scope>
    <source>
        <strain evidence="1">ON4</strain>
    </source>
</reference>
<evidence type="ECO:0000313" key="2">
    <source>
        <dbReference type="Proteomes" id="UP001170379"/>
    </source>
</evidence>
<dbReference type="Proteomes" id="UP001170379">
    <property type="component" value="Unassembled WGS sequence"/>
</dbReference>
<name>A0ABT7C5D5_9MICO</name>
<gene>
    <name evidence="1" type="ORF">C7K25_00690</name>
</gene>
<accession>A0ABT7C5D5</accession>
<protein>
    <submittedName>
        <fullName evidence="1">DivIVA domain-containing protein</fullName>
    </submittedName>
</protein>
<dbReference type="Gene3D" id="6.10.250.660">
    <property type="match status" value="2"/>
</dbReference>
<evidence type="ECO:0000313" key="1">
    <source>
        <dbReference type="EMBL" id="MDJ1369901.1"/>
    </source>
</evidence>